<dbReference type="SUPFAM" id="SSF48008">
    <property type="entry name" value="GntR ligand-binding domain-like"/>
    <property type="match status" value="1"/>
</dbReference>
<dbReference type="SMART" id="SM00345">
    <property type="entry name" value="HTH_GNTR"/>
    <property type="match status" value="1"/>
</dbReference>
<dbReference type="Gene3D" id="1.20.120.530">
    <property type="entry name" value="GntR ligand-binding domain-like"/>
    <property type="match status" value="1"/>
</dbReference>
<dbReference type="InterPro" id="IPR000524">
    <property type="entry name" value="Tscrpt_reg_HTH_GntR"/>
</dbReference>
<dbReference type="Gene3D" id="1.10.10.10">
    <property type="entry name" value="Winged helix-like DNA-binding domain superfamily/Winged helix DNA-binding domain"/>
    <property type="match status" value="1"/>
</dbReference>
<comment type="caution">
    <text evidence="5">The sequence shown here is derived from an EMBL/GenBank/DDBJ whole genome shotgun (WGS) entry which is preliminary data.</text>
</comment>
<gene>
    <name evidence="5" type="primary">prpR</name>
    <name evidence="5" type="ORF">GCM10007096_40910</name>
</gene>
<dbReference type="EMBL" id="BMFV01000052">
    <property type="protein sequence ID" value="GGH88480.1"/>
    <property type="molecule type" value="Genomic_DNA"/>
</dbReference>
<evidence type="ECO:0000313" key="6">
    <source>
        <dbReference type="Proteomes" id="UP000656813"/>
    </source>
</evidence>
<dbReference type="PANTHER" id="PTHR43537">
    <property type="entry name" value="TRANSCRIPTIONAL REGULATOR, GNTR FAMILY"/>
    <property type="match status" value="1"/>
</dbReference>
<keyword evidence="2" id="KW-0238">DNA-binding</keyword>
<dbReference type="AlphaFoldDB" id="A0A8J2ZZL8"/>
<protein>
    <submittedName>
        <fullName evidence="5">Methycitrate-responsive transcriptional regulator of methylisocitrate utilization PrpR</fullName>
    </submittedName>
</protein>
<dbReference type="PANTHER" id="PTHR43537:SF24">
    <property type="entry name" value="GLUCONATE OPERON TRANSCRIPTIONAL REPRESSOR"/>
    <property type="match status" value="1"/>
</dbReference>
<dbReference type="Pfam" id="PF07729">
    <property type="entry name" value="FCD"/>
    <property type="match status" value="1"/>
</dbReference>
<dbReference type="Proteomes" id="UP000656813">
    <property type="component" value="Unassembled WGS sequence"/>
</dbReference>
<dbReference type="SMART" id="SM00895">
    <property type="entry name" value="FCD"/>
    <property type="match status" value="1"/>
</dbReference>
<evidence type="ECO:0000256" key="2">
    <source>
        <dbReference type="ARBA" id="ARBA00023125"/>
    </source>
</evidence>
<dbReference type="GO" id="GO:0003677">
    <property type="term" value="F:DNA binding"/>
    <property type="evidence" value="ECO:0007669"/>
    <property type="project" value="UniProtKB-KW"/>
</dbReference>
<dbReference type="GO" id="GO:0003700">
    <property type="term" value="F:DNA-binding transcription factor activity"/>
    <property type="evidence" value="ECO:0007669"/>
    <property type="project" value="InterPro"/>
</dbReference>
<name>A0A8J2ZZL8_9BACL</name>
<dbReference type="InterPro" id="IPR008920">
    <property type="entry name" value="TF_FadR/GntR_C"/>
</dbReference>
<reference evidence="5" key="2">
    <citation type="submission" date="2020-09" db="EMBL/GenBank/DDBJ databases">
        <authorList>
            <person name="Sun Q."/>
            <person name="Zhou Y."/>
        </authorList>
    </citation>
    <scope>NUCLEOTIDE SEQUENCE</scope>
    <source>
        <strain evidence="5">CGMCC 1.12777</strain>
    </source>
</reference>
<proteinExistence type="predicted"/>
<evidence type="ECO:0000256" key="1">
    <source>
        <dbReference type="ARBA" id="ARBA00023015"/>
    </source>
</evidence>
<sequence length="228" mass="26738">MIKPTFDPMPLRAQAVSILKEAIISGELHDGEVMTERTILEKYNIGKTPFREAIQTLEAEGWVKKIPYKGTFVTPLTEKGIHDLFELRLYLETSILKHWQRECSPKALHELNKIQKEMEKSSALLTPEVFMQWDKDFHQVIYHSTLNDRIIAIYDQIKDHIRRIGLRVIHHEQRREEVIQEHRAILTGLTNGRAEEAMEQHLLKQKATFLKLLSLETNNPTQQRKDQQ</sequence>
<reference evidence="5" key="1">
    <citation type="journal article" date="2014" name="Int. J. Syst. Evol. Microbiol.">
        <title>Complete genome sequence of Corynebacterium casei LMG S-19264T (=DSM 44701T), isolated from a smear-ripened cheese.</title>
        <authorList>
            <consortium name="US DOE Joint Genome Institute (JGI-PGF)"/>
            <person name="Walter F."/>
            <person name="Albersmeier A."/>
            <person name="Kalinowski J."/>
            <person name="Ruckert C."/>
        </authorList>
    </citation>
    <scope>NUCLEOTIDE SEQUENCE</scope>
    <source>
        <strain evidence="5">CGMCC 1.12777</strain>
    </source>
</reference>
<evidence type="ECO:0000256" key="3">
    <source>
        <dbReference type="ARBA" id="ARBA00023163"/>
    </source>
</evidence>
<dbReference type="InterPro" id="IPR011711">
    <property type="entry name" value="GntR_C"/>
</dbReference>
<dbReference type="RefSeq" id="WP_188499242.1">
    <property type="nucleotide sequence ID" value="NZ_BMFV01000052.1"/>
</dbReference>
<organism evidence="5 6">
    <name type="scientific">Pullulanibacillus pueri</name>
    <dbReference type="NCBI Taxonomy" id="1437324"/>
    <lineage>
        <taxon>Bacteria</taxon>
        <taxon>Bacillati</taxon>
        <taxon>Bacillota</taxon>
        <taxon>Bacilli</taxon>
        <taxon>Bacillales</taxon>
        <taxon>Sporolactobacillaceae</taxon>
        <taxon>Pullulanibacillus</taxon>
    </lineage>
</organism>
<dbReference type="PROSITE" id="PS50949">
    <property type="entry name" value="HTH_GNTR"/>
    <property type="match status" value="1"/>
</dbReference>
<dbReference type="SUPFAM" id="SSF46785">
    <property type="entry name" value="Winged helix' DNA-binding domain"/>
    <property type="match status" value="1"/>
</dbReference>
<feature type="domain" description="HTH gntR-type" evidence="4">
    <location>
        <begin position="9"/>
        <end position="76"/>
    </location>
</feature>
<evidence type="ECO:0000259" key="4">
    <source>
        <dbReference type="PROSITE" id="PS50949"/>
    </source>
</evidence>
<dbReference type="Pfam" id="PF00392">
    <property type="entry name" value="GntR"/>
    <property type="match status" value="1"/>
</dbReference>
<dbReference type="CDD" id="cd07377">
    <property type="entry name" value="WHTH_GntR"/>
    <property type="match status" value="1"/>
</dbReference>
<keyword evidence="6" id="KW-1185">Reference proteome</keyword>
<evidence type="ECO:0000313" key="5">
    <source>
        <dbReference type="EMBL" id="GGH88480.1"/>
    </source>
</evidence>
<dbReference type="InterPro" id="IPR036390">
    <property type="entry name" value="WH_DNA-bd_sf"/>
</dbReference>
<dbReference type="InterPro" id="IPR036388">
    <property type="entry name" value="WH-like_DNA-bd_sf"/>
</dbReference>
<accession>A0A8J2ZZL8</accession>
<keyword evidence="1" id="KW-0805">Transcription regulation</keyword>
<keyword evidence="3" id="KW-0804">Transcription</keyword>